<keyword evidence="5" id="KW-1185">Reference proteome</keyword>
<evidence type="ECO:0000313" key="1">
    <source>
        <dbReference type="EMBL" id="KRY69692.1"/>
    </source>
</evidence>
<dbReference type="EMBL" id="JYDV01000003">
    <property type="protein sequence ID" value="KRZ45263.1"/>
    <property type="molecule type" value="Genomic_DNA"/>
</dbReference>
<name>A0A0V1KD88_TRIPS</name>
<organism evidence="3 6">
    <name type="scientific">Trichinella pseudospiralis</name>
    <name type="common">Parasitic roundworm</name>
    <dbReference type="NCBI Taxonomy" id="6337"/>
    <lineage>
        <taxon>Eukaryota</taxon>
        <taxon>Metazoa</taxon>
        <taxon>Ecdysozoa</taxon>
        <taxon>Nematoda</taxon>
        <taxon>Enoplea</taxon>
        <taxon>Dorylaimia</taxon>
        <taxon>Trichinellida</taxon>
        <taxon>Trichinellidae</taxon>
        <taxon>Trichinella</taxon>
    </lineage>
</organism>
<evidence type="ECO:0000313" key="5">
    <source>
        <dbReference type="Proteomes" id="UP000054805"/>
    </source>
</evidence>
<dbReference type="Proteomes" id="UP000054632">
    <property type="component" value="Unassembled WGS sequence"/>
</dbReference>
<evidence type="ECO:0000313" key="4">
    <source>
        <dbReference type="Proteomes" id="UP000054632"/>
    </source>
</evidence>
<gene>
    <name evidence="1" type="ORF">T4A_8500</name>
    <name evidence="2" type="ORF">T4B_15121</name>
    <name evidence="3" type="ORF">T4C_2597</name>
</gene>
<reference evidence="4 5" key="1">
    <citation type="submission" date="2015-01" db="EMBL/GenBank/DDBJ databases">
        <title>Evolution of Trichinella species and genotypes.</title>
        <authorList>
            <person name="Korhonen P.K."/>
            <person name="Edoardo P."/>
            <person name="Giuseppe L.R."/>
            <person name="Gasser R.B."/>
        </authorList>
    </citation>
    <scope>NUCLEOTIDE SEQUENCE [LARGE SCALE GENOMIC DNA]</scope>
    <source>
        <strain evidence="1">ISS13</strain>
        <strain evidence="3">ISS176</strain>
        <strain evidence="2">ISS588</strain>
    </source>
</reference>
<accession>A0A0V1KD88</accession>
<comment type="caution">
    <text evidence="3">The sequence shown here is derived from an EMBL/GenBank/DDBJ whole genome shotgun (WGS) entry which is preliminary data.</text>
</comment>
<protein>
    <submittedName>
        <fullName evidence="3">Uncharacterized protein</fullName>
    </submittedName>
</protein>
<dbReference type="EMBL" id="JYDR01000086">
    <property type="protein sequence ID" value="KRY69692.1"/>
    <property type="molecule type" value="Genomic_DNA"/>
</dbReference>
<dbReference type="EMBL" id="JYDS01000048">
    <property type="protein sequence ID" value="KRZ29207.1"/>
    <property type="molecule type" value="Genomic_DNA"/>
</dbReference>
<evidence type="ECO:0000313" key="2">
    <source>
        <dbReference type="EMBL" id="KRZ29207.1"/>
    </source>
</evidence>
<sequence length="74" mass="8438">MKDIRAFLLNKSEFCTIYMELVIASSTCLLKDSMAQAPAERNEYRLQSSSVASAKYHIKLPYSSRKCQHGCFRA</sequence>
<dbReference type="Proteomes" id="UP000054826">
    <property type="component" value="Unassembled WGS sequence"/>
</dbReference>
<dbReference type="AlphaFoldDB" id="A0A0V1KD88"/>
<evidence type="ECO:0000313" key="3">
    <source>
        <dbReference type="EMBL" id="KRZ45263.1"/>
    </source>
</evidence>
<dbReference type="Proteomes" id="UP000054805">
    <property type="component" value="Unassembled WGS sequence"/>
</dbReference>
<evidence type="ECO:0000313" key="6">
    <source>
        <dbReference type="Proteomes" id="UP000054826"/>
    </source>
</evidence>
<proteinExistence type="predicted"/>